<name>A0A0H5R651_9EUKA</name>
<dbReference type="Gene3D" id="1.20.58.760">
    <property type="entry name" value="Peptidase M41"/>
    <property type="match status" value="1"/>
</dbReference>
<dbReference type="GO" id="GO:0004222">
    <property type="term" value="F:metalloendopeptidase activity"/>
    <property type="evidence" value="ECO:0007669"/>
    <property type="project" value="InterPro"/>
</dbReference>
<evidence type="ECO:0000256" key="7">
    <source>
        <dbReference type="ARBA" id="ARBA00022723"/>
    </source>
</evidence>
<dbReference type="InterPro" id="IPR011546">
    <property type="entry name" value="Pept_M41_FtsH_extracell"/>
</dbReference>
<proteinExistence type="inferred from homology"/>
<dbReference type="GO" id="GO:0004176">
    <property type="term" value="F:ATP-dependent peptidase activity"/>
    <property type="evidence" value="ECO:0007669"/>
    <property type="project" value="InterPro"/>
</dbReference>
<keyword evidence="12" id="KW-1133">Transmembrane helix</keyword>
<dbReference type="Gene3D" id="3.40.1690.20">
    <property type="match status" value="1"/>
</dbReference>
<dbReference type="PANTHER" id="PTHR43655">
    <property type="entry name" value="ATP-DEPENDENT PROTEASE"/>
    <property type="match status" value="1"/>
</dbReference>
<comment type="subcellular location">
    <subcellularLocation>
        <location evidence="2">Mitochondrion membrane</location>
        <topology evidence="2">Multi-pass membrane protein</topology>
    </subcellularLocation>
</comment>
<dbReference type="GO" id="GO:0008270">
    <property type="term" value="F:zinc ion binding"/>
    <property type="evidence" value="ECO:0007669"/>
    <property type="project" value="InterPro"/>
</dbReference>
<comment type="similarity">
    <text evidence="3">In the C-terminal section; belongs to the peptidase M41 family.</text>
</comment>
<evidence type="ECO:0000256" key="1">
    <source>
        <dbReference type="ARBA" id="ARBA00001947"/>
    </source>
</evidence>
<dbReference type="NCBIfam" id="TIGR01241">
    <property type="entry name" value="FtsH_fam"/>
    <property type="match status" value="1"/>
</dbReference>
<evidence type="ECO:0000313" key="18">
    <source>
        <dbReference type="EMBL" id="CRZ09608.1"/>
    </source>
</evidence>
<sequence>MFSRFCHSSLAIKQLQLAQPIRRWVSGNSRVPPGFQKFFPRSQNPLGEAVKTGGPSGNGRKPKFGGWEVDLALGALATLGITLILSSFGDGEKQEITFQEFRKKLLEKGLVERIVVTNKQSATVYLRQKPIRVVPETDTPRGYSFDSKDDYSEDKTTVAAVDSESLRQPQYAFNIGSIETFESNLIKAQEELGVNSNDFIPVKYVTRTSWGQEVLKFGPTLLLIGFWLFVMRGISASSGGAGGIGGGMKNIFQIGKSPAIRAVKDAKNKLSFKDVAGLDEAKTEIIEFVDFLKNPKKYERLGAKIPRGALLVGPPGTGKTLLARATAAEASVPFFSISGSDFIEMFVGVGPSRVRDLFSEARKAAPCIVFIDEIDAVGRARGKGGFSGGNDERENTLNQLLVEMDGFTPHSGVVVLAGTNRADVLDKALLRPGRFDRQILIDKPDIKGRFQIFMVHLKPLALANNVEDIARRMASLTPGFAGADIANICNEAALIAARSNKALVELCDFEAACDRVIGGLAKENKVMSIVERSLVAHHEAGHAVVGWFLEHADPLLKVTIVPRGQAALGYAQYLPKELNLHTEQQLVDIMCMALGGRASEQVFFNKVSTGASDDLRKITRIAYSTVTLFGMNKQIGNLSFPLDETSGNSQFYKPYSEQTAELIDKEVRDLVDKAYQRTLDLVAEKRELIGALAAKLLEVETVTHADLVQILGERPFKSQHYIDFVEEVSRPISSPGSDVKPDAKPSNAESSKDFDGDAIPQPA</sequence>
<evidence type="ECO:0000256" key="11">
    <source>
        <dbReference type="ARBA" id="ARBA00022840"/>
    </source>
</evidence>
<dbReference type="Pfam" id="PF17862">
    <property type="entry name" value="AAA_lid_3"/>
    <property type="match status" value="1"/>
</dbReference>
<dbReference type="EMBL" id="HACM01009166">
    <property type="protein sequence ID" value="CRZ09608.1"/>
    <property type="molecule type" value="Transcribed_RNA"/>
</dbReference>
<dbReference type="Pfam" id="PF00004">
    <property type="entry name" value="AAA"/>
    <property type="match status" value="1"/>
</dbReference>
<dbReference type="GO" id="GO:0005745">
    <property type="term" value="C:m-AAA complex"/>
    <property type="evidence" value="ECO:0007669"/>
    <property type="project" value="TreeGrafter"/>
</dbReference>
<keyword evidence="11" id="KW-0067">ATP-binding</keyword>
<evidence type="ECO:0000256" key="16">
    <source>
        <dbReference type="SAM" id="MobiDB-lite"/>
    </source>
</evidence>
<dbReference type="PANTHER" id="PTHR43655:SF2">
    <property type="entry name" value="AFG3 LIKE MATRIX AAA PEPTIDASE SUBUNIT 2, ISOFORM A"/>
    <property type="match status" value="1"/>
</dbReference>
<dbReference type="AlphaFoldDB" id="A0A0H5R651"/>
<dbReference type="Pfam" id="PF06480">
    <property type="entry name" value="FtsH_ext"/>
    <property type="match status" value="1"/>
</dbReference>
<dbReference type="FunFam" id="3.40.50.300:FF:000001">
    <property type="entry name" value="ATP-dependent zinc metalloprotease FtsH"/>
    <property type="match status" value="1"/>
</dbReference>
<reference evidence="18" key="1">
    <citation type="submission" date="2015-04" db="EMBL/GenBank/DDBJ databases">
        <title>The genome sequence of the plant pathogenic Rhizarian Plasmodiophora brassicae reveals insights in its biotrophic life cycle and the origin of chitin synthesis.</title>
        <authorList>
            <person name="Schwelm A."/>
            <person name="Fogelqvist J."/>
            <person name="Knaust A."/>
            <person name="Julke S."/>
            <person name="Lilja T."/>
            <person name="Dhandapani V."/>
            <person name="Bonilla-Rosso G."/>
            <person name="Karlsson M."/>
            <person name="Shevchenko A."/>
            <person name="Choi S.R."/>
            <person name="Kim H.G."/>
            <person name="Park J.Y."/>
            <person name="Lim Y.P."/>
            <person name="Ludwig-Muller J."/>
            <person name="Dixelius C."/>
        </authorList>
    </citation>
    <scope>NUCLEOTIDE SEQUENCE</scope>
    <source>
        <tissue evidence="18">Potato root galls</tissue>
    </source>
</reference>
<dbReference type="GO" id="GO:0005524">
    <property type="term" value="F:ATP binding"/>
    <property type="evidence" value="ECO:0007669"/>
    <property type="project" value="UniProtKB-KW"/>
</dbReference>
<evidence type="ECO:0000256" key="15">
    <source>
        <dbReference type="ARBA" id="ARBA00023136"/>
    </source>
</evidence>
<evidence type="ECO:0000256" key="4">
    <source>
        <dbReference type="ARBA" id="ARBA00010550"/>
    </source>
</evidence>
<dbReference type="GO" id="GO:0034982">
    <property type="term" value="P:mitochondrial protein processing"/>
    <property type="evidence" value="ECO:0007669"/>
    <property type="project" value="TreeGrafter"/>
</dbReference>
<keyword evidence="8" id="KW-0547">Nucleotide-binding</keyword>
<dbReference type="Gene3D" id="1.10.8.60">
    <property type="match status" value="1"/>
</dbReference>
<evidence type="ECO:0000256" key="2">
    <source>
        <dbReference type="ARBA" id="ARBA00004225"/>
    </source>
</evidence>
<dbReference type="InterPro" id="IPR005936">
    <property type="entry name" value="FtsH"/>
</dbReference>
<dbReference type="GO" id="GO:0016887">
    <property type="term" value="F:ATP hydrolysis activity"/>
    <property type="evidence" value="ECO:0007669"/>
    <property type="project" value="InterPro"/>
</dbReference>
<dbReference type="PROSITE" id="PS00674">
    <property type="entry name" value="AAA"/>
    <property type="match status" value="1"/>
</dbReference>
<dbReference type="Gene3D" id="3.40.50.300">
    <property type="entry name" value="P-loop containing nucleotide triphosphate hydrolases"/>
    <property type="match status" value="1"/>
</dbReference>
<dbReference type="Pfam" id="PF01434">
    <property type="entry name" value="Peptidase_M41"/>
    <property type="match status" value="1"/>
</dbReference>
<keyword evidence="5" id="KW-0645">Protease</keyword>
<evidence type="ECO:0000256" key="9">
    <source>
        <dbReference type="ARBA" id="ARBA00022801"/>
    </source>
</evidence>
<evidence type="ECO:0000256" key="5">
    <source>
        <dbReference type="ARBA" id="ARBA00022670"/>
    </source>
</evidence>
<dbReference type="InterPro" id="IPR037219">
    <property type="entry name" value="Peptidase_M41-like"/>
</dbReference>
<keyword evidence="6" id="KW-0812">Transmembrane</keyword>
<dbReference type="HAMAP" id="MF_01458">
    <property type="entry name" value="FtsH"/>
    <property type="match status" value="1"/>
</dbReference>
<comment type="similarity">
    <text evidence="4">In the N-terminal section; belongs to the AAA ATPase family.</text>
</comment>
<keyword evidence="7" id="KW-0479">Metal-binding</keyword>
<dbReference type="InterPro" id="IPR050928">
    <property type="entry name" value="ATP-dep_Zn_Metalloprotease"/>
</dbReference>
<dbReference type="SMART" id="SM00382">
    <property type="entry name" value="AAA"/>
    <property type="match status" value="1"/>
</dbReference>
<evidence type="ECO:0000259" key="17">
    <source>
        <dbReference type="SMART" id="SM00382"/>
    </source>
</evidence>
<dbReference type="InterPro" id="IPR003959">
    <property type="entry name" value="ATPase_AAA_core"/>
</dbReference>
<keyword evidence="15" id="KW-0472">Membrane</keyword>
<comment type="cofactor">
    <cofactor evidence="1">
        <name>Zn(2+)</name>
        <dbReference type="ChEBI" id="CHEBI:29105"/>
    </cofactor>
</comment>
<organism evidence="18">
    <name type="scientific">Spongospora subterranea</name>
    <dbReference type="NCBI Taxonomy" id="70186"/>
    <lineage>
        <taxon>Eukaryota</taxon>
        <taxon>Sar</taxon>
        <taxon>Rhizaria</taxon>
        <taxon>Endomyxa</taxon>
        <taxon>Phytomyxea</taxon>
        <taxon>Plasmodiophorida</taxon>
        <taxon>Plasmodiophoridae</taxon>
        <taxon>Spongospora</taxon>
    </lineage>
</organism>
<dbReference type="InterPro" id="IPR003593">
    <property type="entry name" value="AAA+_ATPase"/>
</dbReference>
<evidence type="ECO:0000256" key="12">
    <source>
        <dbReference type="ARBA" id="ARBA00022989"/>
    </source>
</evidence>
<accession>A0A0H5R651</accession>
<dbReference type="FunFam" id="1.20.58.760:FF:000003">
    <property type="entry name" value="AFG3-like AAA ATPase 2"/>
    <property type="match status" value="1"/>
</dbReference>
<dbReference type="CDD" id="cd19501">
    <property type="entry name" value="RecA-like_FtsH"/>
    <property type="match status" value="1"/>
</dbReference>
<evidence type="ECO:0000256" key="14">
    <source>
        <dbReference type="ARBA" id="ARBA00023128"/>
    </source>
</evidence>
<evidence type="ECO:0000256" key="13">
    <source>
        <dbReference type="ARBA" id="ARBA00023049"/>
    </source>
</evidence>
<dbReference type="InterPro" id="IPR027417">
    <property type="entry name" value="P-loop_NTPase"/>
</dbReference>
<protein>
    <recommendedName>
        <fullName evidence="17">AAA+ ATPase domain-containing protein</fullName>
    </recommendedName>
</protein>
<dbReference type="InterPro" id="IPR000642">
    <property type="entry name" value="Peptidase_M41"/>
</dbReference>
<dbReference type="InterPro" id="IPR003960">
    <property type="entry name" value="ATPase_AAA_CS"/>
</dbReference>
<keyword evidence="9" id="KW-0378">Hydrolase</keyword>
<feature type="domain" description="AAA+ ATPase" evidence="17">
    <location>
        <begin position="305"/>
        <end position="445"/>
    </location>
</feature>
<evidence type="ECO:0000256" key="8">
    <source>
        <dbReference type="ARBA" id="ARBA00022741"/>
    </source>
</evidence>
<dbReference type="InterPro" id="IPR041569">
    <property type="entry name" value="AAA_lid_3"/>
</dbReference>
<keyword evidence="10" id="KW-0862">Zinc</keyword>
<evidence type="ECO:0000256" key="10">
    <source>
        <dbReference type="ARBA" id="ARBA00022833"/>
    </source>
</evidence>
<keyword evidence="14" id="KW-0496">Mitochondrion</keyword>
<dbReference type="SUPFAM" id="SSF140990">
    <property type="entry name" value="FtsH protease domain-like"/>
    <property type="match status" value="1"/>
</dbReference>
<feature type="region of interest" description="Disordered" evidence="16">
    <location>
        <begin position="731"/>
        <end position="763"/>
    </location>
</feature>
<dbReference type="SUPFAM" id="SSF52540">
    <property type="entry name" value="P-loop containing nucleoside triphosphate hydrolases"/>
    <property type="match status" value="1"/>
</dbReference>
<dbReference type="FunFam" id="1.10.8.60:FF:000019">
    <property type="entry name" value="AFG3-like AAA ATPase 2"/>
    <property type="match status" value="1"/>
</dbReference>
<keyword evidence="13" id="KW-0482">Metalloprotease</keyword>
<evidence type="ECO:0000256" key="3">
    <source>
        <dbReference type="ARBA" id="ARBA00010044"/>
    </source>
</evidence>
<evidence type="ECO:0000256" key="6">
    <source>
        <dbReference type="ARBA" id="ARBA00022692"/>
    </source>
</evidence>